<proteinExistence type="predicted"/>
<dbReference type="AlphaFoldDB" id="A0A0A9BMD2"/>
<name>A0A0A9BMD2_ARUDO</name>
<reference evidence="1" key="1">
    <citation type="submission" date="2014-09" db="EMBL/GenBank/DDBJ databases">
        <authorList>
            <person name="Magalhaes I.L.F."/>
            <person name="Oliveira U."/>
            <person name="Santos F.R."/>
            <person name="Vidigal T.H.D.A."/>
            <person name="Brescovit A.D."/>
            <person name="Santos A.J."/>
        </authorList>
    </citation>
    <scope>NUCLEOTIDE SEQUENCE</scope>
    <source>
        <tissue evidence="1">Shoot tissue taken approximately 20 cm above the soil surface</tissue>
    </source>
</reference>
<dbReference type="EMBL" id="GBRH01237463">
    <property type="protein sequence ID" value="JAD60432.1"/>
    <property type="molecule type" value="Transcribed_RNA"/>
</dbReference>
<protein>
    <submittedName>
        <fullName evidence="1">Uncharacterized protein</fullName>
    </submittedName>
</protein>
<reference evidence="1" key="2">
    <citation type="journal article" date="2015" name="Data Brief">
        <title>Shoot transcriptome of the giant reed, Arundo donax.</title>
        <authorList>
            <person name="Barrero R.A."/>
            <person name="Guerrero F.D."/>
            <person name="Moolhuijzen P."/>
            <person name="Goolsby J.A."/>
            <person name="Tidwell J."/>
            <person name="Bellgard S.E."/>
            <person name="Bellgard M.I."/>
        </authorList>
    </citation>
    <scope>NUCLEOTIDE SEQUENCE</scope>
    <source>
        <tissue evidence="1">Shoot tissue taken approximately 20 cm above the soil surface</tissue>
    </source>
</reference>
<sequence>MQKYPVQLQMEHMSNRSLSSRCLIKKHHTRASTPRTMHNAHN</sequence>
<organism evidence="1">
    <name type="scientific">Arundo donax</name>
    <name type="common">Giant reed</name>
    <name type="synonym">Donax arundinaceus</name>
    <dbReference type="NCBI Taxonomy" id="35708"/>
    <lineage>
        <taxon>Eukaryota</taxon>
        <taxon>Viridiplantae</taxon>
        <taxon>Streptophyta</taxon>
        <taxon>Embryophyta</taxon>
        <taxon>Tracheophyta</taxon>
        <taxon>Spermatophyta</taxon>
        <taxon>Magnoliopsida</taxon>
        <taxon>Liliopsida</taxon>
        <taxon>Poales</taxon>
        <taxon>Poaceae</taxon>
        <taxon>PACMAD clade</taxon>
        <taxon>Arundinoideae</taxon>
        <taxon>Arundineae</taxon>
        <taxon>Arundo</taxon>
    </lineage>
</organism>
<evidence type="ECO:0000313" key="1">
    <source>
        <dbReference type="EMBL" id="JAD60432.1"/>
    </source>
</evidence>
<accession>A0A0A9BMD2</accession>